<dbReference type="AlphaFoldDB" id="A0A564KJG5"/>
<dbReference type="Proteomes" id="UP000317374">
    <property type="component" value="Unassembled WGS sequence"/>
</dbReference>
<evidence type="ECO:0000313" key="3">
    <source>
        <dbReference type="EMBL" id="MDG1640322.1"/>
    </source>
</evidence>
<dbReference type="InterPro" id="IPR000259">
    <property type="entry name" value="Adhesion_dom_fimbrial"/>
</dbReference>
<dbReference type="EMBL" id="CABGGW010000023">
    <property type="protein sequence ID" value="VUS69455.1"/>
    <property type="molecule type" value="Genomic_DNA"/>
</dbReference>
<dbReference type="PIRSF" id="PIRSF029766">
    <property type="entry name" value="UCP029766"/>
    <property type="match status" value="1"/>
</dbReference>
<dbReference type="Pfam" id="PF00419">
    <property type="entry name" value="Fimbrial"/>
    <property type="match status" value="1"/>
</dbReference>
<dbReference type="EMBL" id="JAPQEX020000001">
    <property type="protein sequence ID" value="MDG1640322.1"/>
    <property type="molecule type" value="Genomic_DNA"/>
</dbReference>
<evidence type="ECO:0000313" key="5">
    <source>
        <dbReference type="Proteomes" id="UP000317374"/>
    </source>
</evidence>
<feature type="chain" id="PRO_5022868165" evidence="1">
    <location>
        <begin position="23"/>
        <end position="444"/>
    </location>
</feature>
<evidence type="ECO:0000259" key="2">
    <source>
        <dbReference type="Pfam" id="PF00419"/>
    </source>
</evidence>
<accession>A0A564KJG5</accession>
<keyword evidence="1" id="KW-0732">Signal</keyword>
<keyword evidence="6" id="KW-1185">Reference proteome</keyword>
<dbReference type="PROSITE" id="PS51257">
    <property type="entry name" value="PROKAR_LIPOPROTEIN"/>
    <property type="match status" value="1"/>
</dbReference>
<gene>
    <name evidence="3" type="primary">stbD</name>
    <name evidence="3" type="ORF">OXR69_000100</name>
    <name evidence="4" type="ORF">SB6422_01751</name>
</gene>
<proteinExistence type="predicted"/>
<dbReference type="OrthoDB" id="8875995at2"/>
<dbReference type="RefSeq" id="WP_112216064.1">
    <property type="nucleotide sequence ID" value="NZ_CABGGQ010000012.1"/>
</dbReference>
<feature type="domain" description="Fimbrial-type adhesion" evidence="2">
    <location>
        <begin position="258"/>
        <end position="444"/>
    </location>
</feature>
<dbReference type="GO" id="GO:0007155">
    <property type="term" value="P:cell adhesion"/>
    <property type="evidence" value="ECO:0007669"/>
    <property type="project" value="InterPro"/>
</dbReference>
<evidence type="ECO:0000256" key="1">
    <source>
        <dbReference type="SAM" id="SignalP"/>
    </source>
</evidence>
<dbReference type="Proteomes" id="UP001075001">
    <property type="component" value="Unassembled WGS sequence"/>
</dbReference>
<evidence type="ECO:0000313" key="6">
    <source>
        <dbReference type="Proteomes" id="UP001075001"/>
    </source>
</evidence>
<dbReference type="InterPro" id="IPR011228">
    <property type="entry name" value="UCP029766"/>
</dbReference>
<dbReference type="NCBIfam" id="NF011783">
    <property type="entry name" value="PRK15247.1"/>
    <property type="match status" value="1"/>
</dbReference>
<dbReference type="InterPro" id="IPR036937">
    <property type="entry name" value="Adhesion_dom_fimbrial_sf"/>
</dbReference>
<protein>
    <submittedName>
        <fullName evidence="3">Fimbrial usher protein StbD</fullName>
    </submittedName>
</protein>
<organism evidence="4 5">
    <name type="scientific">Klebsiella huaxiensis</name>
    <dbReference type="NCBI Taxonomy" id="2153354"/>
    <lineage>
        <taxon>Bacteria</taxon>
        <taxon>Pseudomonadati</taxon>
        <taxon>Pseudomonadota</taxon>
        <taxon>Gammaproteobacteria</taxon>
        <taxon>Enterobacterales</taxon>
        <taxon>Enterobacteriaceae</taxon>
        <taxon>Klebsiella/Raoultella group</taxon>
        <taxon>Klebsiella</taxon>
    </lineage>
</organism>
<dbReference type="Gene3D" id="2.60.40.1090">
    <property type="entry name" value="Fimbrial-type adhesion domain"/>
    <property type="match status" value="1"/>
</dbReference>
<feature type="signal peptide" evidence="1">
    <location>
        <begin position="1"/>
        <end position="22"/>
    </location>
</feature>
<reference evidence="3" key="2">
    <citation type="submission" date="2023-03" db="EMBL/GenBank/DDBJ databases">
        <title>identification of new KPC variant in Klebsiella huaxiensis from the Hospital Sewage Samples in China.</title>
        <authorList>
            <person name="Wu Y."/>
        </authorList>
    </citation>
    <scope>NUCLEOTIDE SEQUENCE</scope>
    <source>
        <strain evidence="3">ZR-9</strain>
    </source>
</reference>
<dbReference type="InterPro" id="IPR008966">
    <property type="entry name" value="Adhesion_dom_sf"/>
</dbReference>
<evidence type="ECO:0000313" key="4">
    <source>
        <dbReference type="EMBL" id="VUS69455.1"/>
    </source>
</evidence>
<name>A0A564KJG5_9ENTR</name>
<sequence length="444" mass="46965">MKYIHIFCGVLLSGLLSGPVFSACKKVTSANDLSQAAKDAGYIASSWGGTGDYDVTGKISLPAVITLSNGTGFQPDGTVLGSGTASFVPNGRTTGMTANRIMYRCDVSELGQIYEYYATNGDDNYGGHAEVSGMQDTYYTYVRRVGSRLTNLKTGEYYTRAWKRRSIPDSDVFNDGTYIYVPASAFSDVMLEVIRVDDRNIGNNAGRYQYAWPGPLGYLAFQGGGLSSGLYDGADSNSNYDGWGAAVWAGGWSLYRQTTIVRGATCRINDYPSVVRLPVAVVGELTAGGTSQASFSINVECESGAKSSTSASTATSANVAMGFIVNNATAASKAASMGLVTPSGGYTWLLDNNYDASGVASGVGIRLYSNKLTGQPLNLLPDMSITGTGNDRGWYAFKDITELVSSGSTEFYSGDFTASLEAIPGEIVTAGSVYAQLQVVVNFQ</sequence>
<reference evidence="4 5" key="1">
    <citation type="submission" date="2019-07" db="EMBL/GenBank/DDBJ databases">
        <authorList>
            <person name="Brisse S."/>
            <person name="Rodrigues C."/>
            <person name="Thorpe H."/>
        </authorList>
    </citation>
    <scope>NUCLEOTIDE SEQUENCE [LARGE SCALE GENOMIC DNA]</scope>
    <source>
        <strain evidence="4">SB6422</strain>
    </source>
</reference>
<dbReference type="SUPFAM" id="SSF49401">
    <property type="entry name" value="Bacterial adhesins"/>
    <property type="match status" value="1"/>
</dbReference>
<dbReference type="GO" id="GO:0009289">
    <property type="term" value="C:pilus"/>
    <property type="evidence" value="ECO:0007669"/>
    <property type="project" value="InterPro"/>
</dbReference>